<evidence type="ECO:0000313" key="2">
    <source>
        <dbReference type="Proteomes" id="UP001154282"/>
    </source>
</evidence>
<protein>
    <submittedName>
        <fullName evidence="1">Uncharacterized protein</fullName>
    </submittedName>
</protein>
<evidence type="ECO:0000313" key="1">
    <source>
        <dbReference type="EMBL" id="CAI0401677.1"/>
    </source>
</evidence>
<organism evidence="1 2">
    <name type="scientific">Linum tenue</name>
    <dbReference type="NCBI Taxonomy" id="586396"/>
    <lineage>
        <taxon>Eukaryota</taxon>
        <taxon>Viridiplantae</taxon>
        <taxon>Streptophyta</taxon>
        <taxon>Embryophyta</taxon>
        <taxon>Tracheophyta</taxon>
        <taxon>Spermatophyta</taxon>
        <taxon>Magnoliopsida</taxon>
        <taxon>eudicotyledons</taxon>
        <taxon>Gunneridae</taxon>
        <taxon>Pentapetalae</taxon>
        <taxon>rosids</taxon>
        <taxon>fabids</taxon>
        <taxon>Malpighiales</taxon>
        <taxon>Linaceae</taxon>
        <taxon>Linum</taxon>
    </lineage>
</organism>
<dbReference type="Proteomes" id="UP001154282">
    <property type="component" value="Unassembled WGS sequence"/>
</dbReference>
<reference evidence="1" key="1">
    <citation type="submission" date="2022-08" db="EMBL/GenBank/DDBJ databases">
        <authorList>
            <person name="Gutierrez-Valencia J."/>
        </authorList>
    </citation>
    <scope>NUCLEOTIDE SEQUENCE</scope>
</reference>
<dbReference type="AlphaFoldDB" id="A0AAV0IW26"/>
<gene>
    <name evidence="1" type="ORF">LITE_LOCUS11305</name>
</gene>
<dbReference type="EMBL" id="CAMGYJ010000004">
    <property type="protein sequence ID" value="CAI0401677.1"/>
    <property type="molecule type" value="Genomic_DNA"/>
</dbReference>
<sequence length="34" mass="3845">MENFRFTFTCFNLVKQSCESDGSHGGPSFSEIEI</sequence>
<keyword evidence="2" id="KW-1185">Reference proteome</keyword>
<name>A0AAV0IW26_9ROSI</name>
<accession>A0AAV0IW26</accession>
<proteinExistence type="predicted"/>
<comment type="caution">
    <text evidence="1">The sequence shown here is derived from an EMBL/GenBank/DDBJ whole genome shotgun (WGS) entry which is preliminary data.</text>
</comment>